<dbReference type="GO" id="GO:0022857">
    <property type="term" value="F:transmembrane transporter activity"/>
    <property type="evidence" value="ECO:0007669"/>
    <property type="project" value="InterPro"/>
</dbReference>
<proteinExistence type="predicted"/>
<feature type="transmembrane region" description="Helical" evidence="6">
    <location>
        <begin position="185"/>
        <end position="204"/>
    </location>
</feature>
<feature type="transmembrane region" description="Helical" evidence="6">
    <location>
        <begin position="379"/>
        <end position="399"/>
    </location>
</feature>
<feature type="transmembrane region" description="Helical" evidence="6">
    <location>
        <begin position="258"/>
        <end position="278"/>
    </location>
</feature>
<evidence type="ECO:0000256" key="7">
    <source>
        <dbReference type="SAM" id="SignalP"/>
    </source>
</evidence>
<dbReference type="Pfam" id="PF07690">
    <property type="entry name" value="MFS_1"/>
    <property type="match status" value="2"/>
</dbReference>
<evidence type="ECO:0000313" key="9">
    <source>
        <dbReference type="Proteomes" id="UP000007755"/>
    </source>
</evidence>
<feature type="signal peptide" evidence="7">
    <location>
        <begin position="1"/>
        <end position="17"/>
    </location>
</feature>
<feature type="chain" id="PRO_5003318566" evidence="7">
    <location>
        <begin position="18"/>
        <end position="441"/>
    </location>
</feature>
<dbReference type="GO" id="GO:0005765">
    <property type="term" value="C:lysosomal membrane"/>
    <property type="evidence" value="ECO:0007669"/>
    <property type="project" value="TreeGrafter"/>
</dbReference>
<reference evidence="8" key="1">
    <citation type="submission" date="2011-02" db="EMBL/GenBank/DDBJ databases">
        <title>The genome of the leaf-cutting ant Acromyrmex echinatior suggests key adaptations to social evolution and fungus farming.</title>
        <authorList>
            <person name="Nygaard S."/>
            <person name="Zhang G."/>
        </authorList>
    </citation>
    <scope>NUCLEOTIDE SEQUENCE</scope>
</reference>
<evidence type="ECO:0000313" key="8">
    <source>
        <dbReference type="EMBL" id="EGI68201.1"/>
    </source>
</evidence>
<evidence type="ECO:0000256" key="6">
    <source>
        <dbReference type="SAM" id="Phobius"/>
    </source>
</evidence>
<dbReference type="Proteomes" id="UP000007755">
    <property type="component" value="Unassembled WGS sequence"/>
</dbReference>
<sequence>MFLMSLGFSIILTGVWPYLGKLDPTAGKEFMGYVVAANPLGQMLFSPLVGWWGNKRGSVRLPLLVTLALFTISSAAYSILEMIPGNKKNYMLVARFFVGVSSGFVVGPGLQAAVTPLGDHGVTFLMLPLNMYTAAGWINVIMGIFNFIFLLPWNFKEHKIAIKEAMRDEGKATEKETWKAIKPDYLASWTLICGFFVLVFNFVLLETLGTSLTMDQFAWTKKEALYYMGILMSVGAVIACITFTTIGPLCKKFAERKVMLWGGFFFMVIGRVLCIPWGPDSPIIGDFGHANGTEIVGCPITQEWCLYTPQITITQFLIGYAFTSIGYPIGVTLMQTIFSKILGPRPQGVWMGLMTGAGCASRVLGPIFVGFIYTRLGTYHTFGITGVMLIVSMLWLQLVNKRLIAPELKKGNKVSNKQEKDIEIPLVHLRSNNTQTSRESI</sequence>
<feature type="transmembrane region" description="Helical" evidence="6">
    <location>
        <begin position="61"/>
        <end position="80"/>
    </location>
</feature>
<evidence type="ECO:0000256" key="2">
    <source>
        <dbReference type="ARBA" id="ARBA00022448"/>
    </source>
</evidence>
<evidence type="ECO:0000256" key="4">
    <source>
        <dbReference type="ARBA" id="ARBA00022989"/>
    </source>
</evidence>
<keyword evidence="7" id="KW-0732">Signal</keyword>
<dbReference type="Gene3D" id="1.20.1250.20">
    <property type="entry name" value="MFS general substrate transporter like domains"/>
    <property type="match status" value="1"/>
</dbReference>
<dbReference type="AlphaFoldDB" id="F4WCM1"/>
<evidence type="ECO:0000256" key="3">
    <source>
        <dbReference type="ARBA" id="ARBA00022692"/>
    </source>
</evidence>
<accession>F4WCM1</accession>
<name>F4WCM1_ACREC</name>
<dbReference type="PANTHER" id="PTHR23510">
    <property type="entry name" value="INNER MEMBRANE TRANSPORT PROTEIN YAJR"/>
    <property type="match status" value="1"/>
</dbReference>
<dbReference type="SUPFAM" id="SSF103473">
    <property type="entry name" value="MFS general substrate transporter"/>
    <property type="match status" value="1"/>
</dbReference>
<feature type="transmembrane region" description="Helical" evidence="6">
    <location>
        <begin position="92"/>
        <end position="114"/>
    </location>
</feature>
<dbReference type="EMBL" id="GL888070">
    <property type="protein sequence ID" value="EGI68201.1"/>
    <property type="molecule type" value="Genomic_DNA"/>
</dbReference>
<dbReference type="FunCoup" id="F4WCM1">
    <property type="interactions" value="151"/>
</dbReference>
<gene>
    <name evidence="8" type="ORF">G5I_03297</name>
</gene>
<keyword evidence="4 6" id="KW-1133">Transmembrane helix</keyword>
<dbReference type="InterPro" id="IPR011701">
    <property type="entry name" value="MFS"/>
</dbReference>
<protein>
    <submittedName>
        <fullName evidence="8">Major facilitator superfamily domain-containing protein 8</fullName>
    </submittedName>
</protein>
<dbReference type="STRING" id="103372.F4WCM1"/>
<keyword evidence="3 6" id="KW-0812">Transmembrane</keyword>
<feature type="transmembrane region" description="Helical" evidence="6">
    <location>
        <begin position="224"/>
        <end position="246"/>
    </location>
</feature>
<dbReference type="CDD" id="cd17326">
    <property type="entry name" value="MFS_MFSD8"/>
    <property type="match status" value="1"/>
</dbReference>
<feature type="transmembrane region" description="Helical" evidence="6">
    <location>
        <begin position="317"/>
        <end position="338"/>
    </location>
</feature>
<comment type="subcellular location">
    <subcellularLocation>
        <location evidence="1">Endomembrane system</location>
        <topology evidence="1">Multi-pass membrane protein</topology>
    </subcellularLocation>
</comment>
<dbReference type="eggNOG" id="KOG2325">
    <property type="taxonomic scope" value="Eukaryota"/>
</dbReference>
<keyword evidence="2" id="KW-0813">Transport</keyword>
<dbReference type="PANTHER" id="PTHR23510:SF3">
    <property type="entry name" value="MAJOR FACILITATOR SUPERFAMILY DOMAIN-CONTAINING PROTEIN 8"/>
    <property type="match status" value="1"/>
</dbReference>
<dbReference type="InterPro" id="IPR051068">
    <property type="entry name" value="MFS_Domain-Containing_Protein"/>
</dbReference>
<dbReference type="InterPro" id="IPR036259">
    <property type="entry name" value="MFS_trans_sf"/>
</dbReference>
<dbReference type="OrthoDB" id="370281at2759"/>
<evidence type="ECO:0000256" key="1">
    <source>
        <dbReference type="ARBA" id="ARBA00004127"/>
    </source>
</evidence>
<dbReference type="InParanoid" id="F4WCM1"/>
<feature type="transmembrane region" description="Helical" evidence="6">
    <location>
        <begin position="134"/>
        <end position="153"/>
    </location>
</feature>
<evidence type="ECO:0000256" key="5">
    <source>
        <dbReference type="ARBA" id="ARBA00023136"/>
    </source>
</evidence>
<keyword evidence="9" id="KW-1185">Reference proteome</keyword>
<feature type="transmembrane region" description="Helical" evidence="6">
    <location>
        <begin position="350"/>
        <end position="373"/>
    </location>
</feature>
<organism evidence="9">
    <name type="scientific">Acromyrmex echinatior</name>
    <name type="common">Panamanian leafcutter ant</name>
    <name type="synonym">Acromyrmex octospinosus echinatior</name>
    <dbReference type="NCBI Taxonomy" id="103372"/>
    <lineage>
        <taxon>Eukaryota</taxon>
        <taxon>Metazoa</taxon>
        <taxon>Ecdysozoa</taxon>
        <taxon>Arthropoda</taxon>
        <taxon>Hexapoda</taxon>
        <taxon>Insecta</taxon>
        <taxon>Pterygota</taxon>
        <taxon>Neoptera</taxon>
        <taxon>Endopterygota</taxon>
        <taxon>Hymenoptera</taxon>
        <taxon>Apocrita</taxon>
        <taxon>Aculeata</taxon>
        <taxon>Formicoidea</taxon>
        <taxon>Formicidae</taxon>
        <taxon>Myrmicinae</taxon>
        <taxon>Acromyrmex</taxon>
    </lineage>
</organism>
<dbReference type="GO" id="GO:0012505">
    <property type="term" value="C:endomembrane system"/>
    <property type="evidence" value="ECO:0007669"/>
    <property type="project" value="UniProtKB-SubCell"/>
</dbReference>
<keyword evidence="5 6" id="KW-0472">Membrane</keyword>